<evidence type="ECO:0000256" key="5">
    <source>
        <dbReference type="ARBA" id="ARBA00022527"/>
    </source>
</evidence>
<feature type="domain" description="Protein kinase" evidence="17">
    <location>
        <begin position="89"/>
        <end position="380"/>
    </location>
</feature>
<dbReference type="GO" id="GO:0004674">
    <property type="term" value="F:protein serine/threonine kinase activity"/>
    <property type="evidence" value="ECO:0007669"/>
    <property type="project" value="UniProtKB-KW"/>
</dbReference>
<comment type="caution">
    <text evidence="18">The sequence shown here is derived from an EMBL/GenBank/DDBJ whole genome shotgun (WGS) entry which is preliminary data.</text>
</comment>
<accession>A0A371EWZ8</accession>
<evidence type="ECO:0000256" key="2">
    <source>
        <dbReference type="ARBA" id="ARBA00008536"/>
    </source>
</evidence>
<sequence length="420" mass="48184">MTCRDLFTNINIPFEEDVLIVLCRKKKRPVSNNYLDCCVGKYFLTIFYVKKQERVMQLFWKKIVLGREIATLESLQFDLATIKAATNNFSDQNKIGEGGFGEGILLDGSQIAVKRLSKNSKQGTNEFKNEVLLIAKLQHRNLVTLIGVCLEEQENILIYEYVPNKSLDFFLFVCFTLAFLNNFVDSKQQKLLSWNERYNIIGGIAKGILYLHEHSRLKVIHRDLKPSNILLDECMIPKISDFGLARIVEINQEQGSTKIIVGTYGYMSPEYAMFGHFSENFGVMILEIISGRKNCNSYESHRVSNGLLNYVWKQWRDETLLNVLDENIKEDYSKIEVTRCIQIGLLCVEPNPDARPTMLTIVSYLSSDSIELPMPQEPIFVLQRGMNENTNAKNSSWNQSINTSTIFSINEMSTGEFLPR</sequence>
<dbReference type="Pfam" id="PF07714">
    <property type="entry name" value="PK_Tyr_Ser-Thr"/>
    <property type="match status" value="1"/>
</dbReference>
<evidence type="ECO:0000256" key="15">
    <source>
        <dbReference type="ARBA" id="ARBA00023170"/>
    </source>
</evidence>
<keyword evidence="15" id="KW-0675">Receptor</keyword>
<organism evidence="18 19">
    <name type="scientific">Mucuna pruriens</name>
    <name type="common">Velvet bean</name>
    <name type="synonym">Dolichos pruriens</name>
    <dbReference type="NCBI Taxonomy" id="157652"/>
    <lineage>
        <taxon>Eukaryota</taxon>
        <taxon>Viridiplantae</taxon>
        <taxon>Streptophyta</taxon>
        <taxon>Embryophyta</taxon>
        <taxon>Tracheophyta</taxon>
        <taxon>Spermatophyta</taxon>
        <taxon>Magnoliopsida</taxon>
        <taxon>eudicotyledons</taxon>
        <taxon>Gunneridae</taxon>
        <taxon>Pentapetalae</taxon>
        <taxon>rosids</taxon>
        <taxon>fabids</taxon>
        <taxon>Fabales</taxon>
        <taxon>Fabaceae</taxon>
        <taxon>Papilionoideae</taxon>
        <taxon>50 kb inversion clade</taxon>
        <taxon>NPAAA clade</taxon>
        <taxon>indigoferoid/millettioid clade</taxon>
        <taxon>Phaseoleae</taxon>
        <taxon>Mucuna</taxon>
    </lineage>
</organism>
<dbReference type="Proteomes" id="UP000257109">
    <property type="component" value="Unassembled WGS sequence"/>
</dbReference>
<dbReference type="GO" id="GO:0042742">
    <property type="term" value="P:defense response to bacterium"/>
    <property type="evidence" value="ECO:0007669"/>
    <property type="project" value="TreeGrafter"/>
</dbReference>
<dbReference type="Gene3D" id="1.10.510.10">
    <property type="entry name" value="Transferase(Phosphotransferase) domain 1"/>
    <property type="match status" value="1"/>
</dbReference>
<keyword evidence="8" id="KW-0732">Signal</keyword>
<evidence type="ECO:0000256" key="10">
    <source>
        <dbReference type="ARBA" id="ARBA00022741"/>
    </source>
</evidence>
<keyword evidence="6" id="KW-0808">Transferase</keyword>
<dbReference type="InterPro" id="IPR001245">
    <property type="entry name" value="Ser-Thr/Tyr_kinase_cat_dom"/>
</dbReference>
<evidence type="ECO:0000256" key="11">
    <source>
        <dbReference type="ARBA" id="ARBA00022777"/>
    </source>
</evidence>
<feature type="non-terminal residue" evidence="18">
    <location>
        <position position="1"/>
    </location>
</feature>
<dbReference type="Gene3D" id="3.30.200.20">
    <property type="entry name" value="Phosphorylase Kinase, domain 1"/>
    <property type="match status" value="1"/>
</dbReference>
<dbReference type="GO" id="GO:0005886">
    <property type="term" value="C:plasma membrane"/>
    <property type="evidence" value="ECO:0007669"/>
    <property type="project" value="UniProtKB-SubCell"/>
</dbReference>
<evidence type="ECO:0000256" key="12">
    <source>
        <dbReference type="ARBA" id="ARBA00022840"/>
    </source>
</evidence>
<dbReference type="InterPro" id="IPR008271">
    <property type="entry name" value="Ser/Thr_kinase_AS"/>
</dbReference>
<keyword evidence="7" id="KW-0812">Transmembrane</keyword>
<proteinExistence type="inferred from homology"/>
<keyword evidence="19" id="KW-1185">Reference proteome</keyword>
<evidence type="ECO:0000256" key="14">
    <source>
        <dbReference type="ARBA" id="ARBA00023136"/>
    </source>
</evidence>
<keyword evidence="14" id="KW-0472">Membrane</keyword>
<evidence type="ECO:0000256" key="7">
    <source>
        <dbReference type="ARBA" id="ARBA00022692"/>
    </source>
</evidence>
<protein>
    <submittedName>
        <fullName evidence="18">Cysteine-rich receptor-like protein kinase 4</fullName>
    </submittedName>
</protein>
<evidence type="ECO:0000256" key="4">
    <source>
        <dbReference type="ARBA" id="ARBA00022475"/>
    </source>
</evidence>
<comment type="similarity">
    <text evidence="2">In the N-terminal section; belongs to the leguminous lectin family.</text>
</comment>
<evidence type="ECO:0000256" key="8">
    <source>
        <dbReference type="ARBA" id="ARBA00022729"/>
    </source>
</evidence>
<dbReference type="InterPro" id="IPR000719">
    <property type="entry name" value="Prot_kinase_dom"/>
</dbReference>
<comment type="similarity">
    <text evidence="3">In the C-terminal section; belongs to the protein kinase superfamily. Ser/Thr protein kinase family.</text>
</comment>
<keyword evidence="16" id="KW-0325">Glycoprotein</keyword>
<dbReference type="EMBL" id="QJKJ01011677">
    <property type="protein sequence ID" value="RDX70524.1"/>
    <property type="molecule type" value="Genomic_DNA"/>
</dbReference>
<reference evidence="18" key="1">
    <citation type="submission" date="2018-05" db="EMBL/GenBank/DDBJ databases">
        <title>Draft genome of Mucuna pruriens seed.</title>
        <authorList>
            <person name="Nnadi N.E."/>
            <person name="Vos R."/>
            <person name="Hasami M.H."/>
            <person name="Devisetty U.K."/>
            <person name="Aguiy J.C."/>
        </authorList>
    </citation>
    <scope>NUCLEOTIDE SEQUENCE [LARGE SCALE GENOMIC DNA]</scope>
    <source>
        <strain evidence="18">JCA_2017</strain>
    </source>
</reference>
<dbReference type="SMART" id="SM00220">
    <property type="entry name" value="S_TKc"/>
    <property type="match status" value="1"/>
</dbReference>
<dbReference type="InterPro" id="IPR011009">
    <property type="entry name" value="Kinase-like_dom_sf"/>
</dbReference>
<dbReference type="GO" id="GO:0002229">
    <property type="term" value="P:defense response to oomycetes"/>
    <property type="evidence" value="ECO:0007669"/>
    <property type="project" value="UniProtKB-ARBA"/>
</dbReference>
<dbReference type="PROSITE" id="PS50011">
    <property type="entry name" value="PROTEIN_KINASE_DOM"/>
    <property type="match status" value="1"/>
</dbReference>
<evidence type="ECO:0000256" key="9">
    <source>
        <dbReference type="ARBA" id="ARBA00022737"/>
    </source>
</evidence>
<evidence type="ECO:0000256" key="16">
    <source>
        <dbReference type="ARBA" id="ARBA00023180"/>
    </source>
</evidence>
<keyword evidence="13" id="KW-1133">Transmembrane helix</keyword>
<dbReference type="OrthoDB" id="4062651at2759"/>
<evidence type="ECO:0000256" key="3">
    <source>
        <dbReference type="ARBA" id="ARBA00010217"/>
    </source>
</evidence>
<dbReference type="PANTHER" id="PTHR27002">
    <property type="entry name" value="RECEPTOR-LIKE SERINE/THREONINE-PROTEIN KINASE SD1-8"/>
    <property type="match status" value="1"/>
</dbReference>
<evidence type="ECO:0000313" key="19">
    <source>
        <dbReference type="Proteomes" id="UP000257109"/>
    </source>
</evidence>
<dbReference type="PANTHER" id="PTHR27002:SF402">
    <property type="entry name" value="CYSTEINE-RICH RECEPTOR-KINASE-LIKE PROTEIN"/>
    <property type="match status" value="1"/>
</dbReference>
<dbReference type="FunFam" id="1.10.510.10:FF:000240">
    <property type="entry name" value="Lectin-domain containing receptor kinase A4.3"/>
    <property type="match status" value="1"/>
</dbReference>
<evidence type="ECO:0000256" key="13">
    <source>
        <dbReference type="ARBA" id="ARBA00022989"/>
    </source>
</evidence>
<evidence type="ECO:0000259" key="17">
    <source>
        <dbReference type="PROSITE" id="PS50011"/>
    </source>
</evidence>
<comment type="subcellular location">
    <subcellularLocation>
        <location evidence="1">Cell membrane</location>
        <topology evidence="1">Single-pass type I membrane protein</topology>
    </subcellularLocation>
</comment>
<dbReference type="FunFam" id="3.30.200.20:FF:000727">
    <property type="entry name" value="Cysteine-rich RLK (RECEPTOR-like protein kinase) 23"/>
    <property type="match status" value="1"/>
</dbReference>
<keyword evidence="12" id="KW-0067">ATP-binding</keyword>
<gene>
    <name evidence="18" type="primary">CRK4</name>
    <name evidence="18" type="ORF">CR513_50225</name>
</gene>
<keyword evidence="5" id="KW-0723">Serine/threonine-protein kinase</keyword>
<evidence type="ECO:0000313" key="18">
    <source>
        <dbReference type="EMBL" id="RDX70524.1"/>
    </source>
</evidence>
<name>A0A371EWZ8_MUCPR</name>
<keyword evidence="10" id="KW-0547">Nucleotide-binding</keyword>
<keyword evidence="4" id="KW-1003">Cell membrane</keyword>
<dbReference type="STRING" id="157652.A0A371EWZ8"/>
<evidence type="ECO:0000256" key="6">
    <source>
        <dbReference type="ARBA" id="ARBA00022679"/>
    </source>
</evidence>
<keyword evidence="9" id="KW-0677">Repeat</keyword>
<dbReference type="GO" id="GO:0005524">
    <property type="term" value="F:ATP binding"/>
    <property type="evidence" value="ECO:0007669"/>
    <property type="project" value="UniProtKB-KW"/>
</dbReference>
<dbReference type="PROSITE" id="PS00108">
    <property type="entry name" value="PROTEIN_KINASE_ST"/>
    <property type="match status" value="1"/>
</dbReference>
<evidence type="ECO:0000256" key="1">
    <source>
        <dbReference type="ARBA" id="ARBA00004251"/>
    </source>
</evidence>
<keyword evidence="11" id="KW-0418">Kinase</keyword>
<dbReference type="SUPFAM" id="SSF56112">
    <property type="entry name" value="Protein kinase-like (PK-like)"/>
    <property type="match status" value="1"/>
</dbReference>
<dbReference type="AlphaFoldDB" id="A0A371EWZ8"/>